<dbReference type="RefSeq" id="WP_167192885.1">
    <property type="nucleotide sequence ID" value="NZ_JAAORB010000002.1"/>
</dbReference>
<protein>
    <submittedName>
        <fullName evidence="2">YjbH domain-containing protein</fullName>
    </submittedName>
</protein>
<keyword evidence="3" id="KW-1185">Reference proteome</keyword>
<organism evidence="2 3">
    <name type="scientific">Roseovarius gahaiensis</name>
    <dbReference type="NCBI Taxonomy" id="2716691"/>
    <lineage>
        <taxon>Bacteria</taxon>
        <taxon>Pseudomonadati</taxon>
        <taxon>Pseudomonadota</taxon>
        <taxon>Alphaproteobacteria</taxon>
        <taxon>Rhodobacterales</taxon>
        <taxon>Roseobacteraceae</taxon>
        <taxon>Roseovarius</taxon>
    </lineage>
</organism>
<dbReference type="AlphaFoldDB" id="A0A967EF71"/>
<evidence type="ECO:0000313" key="2">
    <source>
        <dbReference type="EMBL" id="NHQ73205.1"/>
    </source>
</evidence>
<proteinExistence type="predicted"/>
<keyword evidence="1" id="KW-0732">Signal</keyword>
<dbReference type="Proteomes" id="UP000639775">
    <property type="component" value="Unassembled WGS sequence"/>
</dbReference>
<dbReference type="SUPFAM" id="SSF56935">
    <property type="entry name" value="Porins"/>
    <property type="match status" value="1"/>
</dbReference>
<dbReference type="EMBL" id="JAAORB010000002">
    <property type="protein sequence ID" value="NHQ73205.1"/>
    <property type="molecule type" value="Genomic_DNA"/>
</dbReference>
<comment type="caution">
    <text evidence="2">The sequence shown here is derived from an EMBL/GenBank/DDBJ whole genome shotgun (WGS) entry which is preliminary data.</text>
</comment>
<evidence type="ECO:0000256" key="1">
    <source>
        <dbReference type="SAM" id="SignalP"/>
    </source>
</evidence>
<name>A0A967EF71_9RHOB</name>
<feature type="signal peptide" evidence="1">
    <location>
        <begin position="1"/>
        <end position="23"/>
    </location>
</feature>
<evidence type="ECO:0000313" key="3">
    <source>
        <dbReference type="Proteomes" id="UP000639775"/>
    </source>
</evidence>
<dbReference type="Pfam" id="PF06082">
    <property type="entry name" value="YjbH"/>
    <property type="match status" value="1"/>
</dbReference>
<sequence length="707" mass="77032">MTRFSNRFALAAAVALCPVLAAADNLTTTVTNSYGVPGGLIDMPTAEMAPDGQLSATAFYFDGFGRSTLSFQITPWLSGSFRYAGTKDLTPQFSTYYDRSFDLKLRLLKEGTYTPAVAIGLQDFLGTGLLGSEYLVASKSFGDRLTVSGGFGWGRLGSRNNFDGFGTRDPFSFAGIGTGGDVDTSNWFRGDIGVFGGFTYDITDRLSFAAEYSSDGYDIEQAAGVFRRSSPYNFGLTYKLTPDANLRVYSLYGNEVGVSLSFGLNPKNMPVPGGTEQAPLPVAVRDPDAARDLGWSVQPTARKALSEQLQEMLATDQLDLVGLEISGTTAHVAINNPTYDQPAQAIGRTARIMTRALPASVETFHITFSDMGGMPSTTVSFKRSDLERLEHASADQALAAASFDDSLRFGGLPAPVADRFPRYNWSISPFTRISLFDPDNPVRADVALRFQAQAELGQGWVADGGISVKLFGNLDKTTQTSDSRLPRVRSDAAIYAREDGPRLDWLTLSKYHRLAPDVFARATVGYLEQMYAGASAEVLWRPLNSRLAVGGEVNYVQPRDFDGGFGLRSRRTVSGTIPEFNGHASIYYDFGNGFHGQLDAGRYLAGDWGATISLDREFENGWRVGAFATKTDVSSQDFGEGSFDKGIRITAPLSWLLGKPSRQAPTAVIRSLTRDGGQRLNVRGRLYDTVRPSRQTDIADSWGKFWR</sequence>
<gene>
    <name evidence="2" type="ORF">HAT86_01840</name>
</gene>
<reference evidence="2" key="1">
    <citation type="submission" date="2020-03" db="EMBL/GenBank/DDBJ databases">
        <title>Roseovarius gahaiensis sp. nov., isolated from Gahai Saline Lake, China.</title>
        <authorList>
            <person name="Sun X."/>
        </authorList>
    </citation>
    <scope>NUCLEOTIDE SEQUENCE</scope>
    <source>
        <strain evidence="2">GH877</strain>
    </source>
</reference>
<accession>A0A967EF71</accession>
<dbReference type="InterPro" id="IPR010344">
    <property type="entry name" value="YbjH"/>
</dbReference>
<feature type="chain" id="PRO_5037891402" evidence="1">
    <location>
        <begin position="24"/>
        <end position="707"/>
    </location>
</feature>